<feature type="domain" description="PilX/PilW C-terminal" evidence="2">
    <location>
        <begin position="111"/>
        <end position="194"/>
    </location>
</feature>
<keyword evidence="1" id="KW-1133">Transmembrane helix</keyword>
<dbReference type="AlphaFoldDB" id="A0A191ZKM5"/>
<reference evidence="4 5" key="1">
    <citation type="submission" date="2016-06" db="EMBL/GenBank/DDBJ databases">
        <title>Insight into the functional genes involving in sulfur oxidation in Pearl River water.</title>
        <authorList>
            <person name="Luo J."/>
            <person name="Tan X."/>
            <person name="Lin W."/>
        </authorList>
    </citation>
    <scope>NUCLEOTIDE SEQUENCE [LARGE SCALE GENOMIC DNA]</scope>
    <source>
        <strain evidence="4 5">LS2</strain>
    </source>
</reference>
<keyword evidence="1" id="KW-0812">Transmembrane</keyword>
<dbReference type="InterPro" id="IPR025746">
    <property type="entry name" value="PilX_N_dom"/>
</dbReference>
<dbReference type="InterPro" id="IPR025205">
    <property type="entry name" value="PilX/PilW_C"/>
</dbReference>
<evidence type="ECO:0000259" key="3">
    <source>
        <dbReference type="Pfam" id="PF14341"/>
    </source>
</evidence>
<dbReference type="EMBL" id="CP016027">
    <property type="protein sequence ID" value="ANJ68398.1"/>
    <property type="molecule type" value="Genomic_DNA"/>
</dbReference>
<gene>
    <name evidence="4" type="ORF">A9404_09530</name>
</gene>
<evidence type="ECO:0000313" key="5">
    <source>
        <dbReference type="Proteomes" id="UP000078596"/>
    </source>
</evidence>
<evidence type="ECO:0000313" key="4">
    <source>
        <dbReference type="EMBL" id="ANJ68398.1"/>
    </source>
</evidence>
<name>A0A191ZKM5_9GAMM</name>
<keyword evidence="5" id="KW-1185">Reference proteome</keyword>
<organism evidence="4 5">
    <name type="scientific">Halothiobacillus diazotrophicus</name>
    <dbReference type="NCBI Taxonomy" id="1860122"/>
    <lineage>
        <taxon>Bacteria</taxon>
        <taxon>Pseudomonadati</taxon>
        <taxon>Pseudomonadota</taxon>
        <taxon>Gammaproteobacteria</taxon>
        <taxon>Chromatiales</taxon>
        <taxon>Halothiobacillaceae</taxon>
        <taxon>Halothiobacillus</taxon>
    </lineage>
</organism>
<feature type="domain" description="Type 4 fimbrial biogenesis protein PilX N-terminal" evidence="3">
    <location>
        <begin position="17"/>
        <end position="67"/>
    </location>
</feature>
<keyword evidence="1" id="KW-0472">Membrane</keyword>
<dbReference type="Pfam" id="PF13681">
    <property type="entry name" value="PilX"/>
    <property type="match status" value="1"/>
</dbReference>
<dbReference type="Pfam" id="PF14341">
    <property type="entry name" value="PilX_N"/>
    <property type="match status" value="1"/>
</dbReference>
<dbReference type="STRING" id="1860122.A9404_09530"/>
<dbReference type="Proteomes" id="UP000078596">
    <property type="component" value="Chromosome"/>
</dbReference>
<dbReference type="KEGG" id="haz:A9404_09530"/>
<proteinExistence type="predicted"/>
<evidence type="ECO:0000256" key="1">
    <source>
        <dbReference type="SAM" id="Phobius"/>
    </source>
</evidence>
<evidence type="ECO:0000259" key="2">
    <source>
        <dbReference type="Pfam" id="PF13681"/>
    </source>
</evidence>
<accession>A0A191ZKM5</accession>
<sequence length="196" mass="20243">MKTSPTLSGKPQGHRQQGVALVVALVLLVLVTLVGLAAIRGTTMQQKMASNLYDREIAFQSTEAALRAAAAAILTNSAVIARNCGAGGVLCQGDPFTDTANPVAASAIITVPQGTGSGQYSADTVAAGQPQYVIENMGDWPDPNLNVGYNQSANAAQYGAQGTATSAIYYRITARSSNPTNTGDRAIVTLQAMVKQ</sequence>
<feature type="transmembrane region" description="Helical" evidence="1">
    <location>
        <begin position="20"/>
        <end position="39"/>
    </location>
</feature>
<protein>
    <submittedName>
        <fullName evidence="4">Pilus assembly protein</fullName>
    </submittedName>
</protein>